<dbReference type="RefSeq" id="WP_116070867.1">
    <property type="nucleotide sequence ID" value="NZ_BONB01000034.1"/>
</dbReference>
<evidence type="ECO:0000313" key="6">
    <source>
        <dbReference type="EMBL" id="REF99724.1"/>
    </source>
</evidence>
<keyword evidence="7" id="KW-1185">Reference proteome</keyword>
<dbReference type="PROSITE" id="PS51078">
    <property type="entry name" value="ICLR_ED"/>
    <property type="match status" value="1"/>
</dbReference>
<dbReference type="Pfam" id="PF09339">
    <property type="entry name" value="HTH_IclR"/>
    <property type="match status" value="1"/>
</dbReference>
<dbReference type="InterPro" id="IPR036390">
    <property type="entry name" value="WH_DNA-bd_sf"/>
</dbReference>
<gene>
    <name evidence="6" type="ORF">DFJ67_5765</name>
</gene>
<dbReference type="InterPro" id="IPR029016">
    <property type="entry name" value="GAF-like_dom_sf"/>
</dbReference>
<dbReference type="InterPro" id="IPR050707">
    <property type="entry name" value="HTH_MetabolicPath_Reg"/>
</dbReference>
<evidence type="ECO:0000313" key="7">
    <source>
        <dbReference type="Proteomes" id="UP000256913"/>
    </source>
</evidence>
<dbReference type="InterPro" id="IPR014757">
    <property type="entry name" value="Tscrpt_reg_IclR_C"/>
</dbReference>
<feature type="domain" description="IclR-ED" evidence="5">
    <location>
        <begin position="68"/>
        <end position="252"/>
    </location>
</feature>
<evidence type="ECO:0000259" key="5">
    <source>
        <dbReference type="PROSITE" id="PS51078"/>
    </source>
</evidence>
<dbReference type="InterPro" id="IPR005471">
    <property type="entry name" value="Tscrpt_reg_IclR_N"/>
</dbReference>
<dbReference type="Gene3D" id="1.10.10.10">
    <property type="entry name" value="Winged helix-like DNA-binding domain superfamily/Winged helix DNA-binding domain"/>
    <property type="match status" value="1"/>
</dbReference>
<protein>
    <submittedName>
        <fullName evidence="6">IclR family transcriptional regulator</fullName>
    </submittedName>
</protein>
<dbReference type="SMART" id="SM00346">
    <property type="entry name" value="HTH_ICLR"/>
    <property type="match status" value="1"/>
</dbReference>
<reference evidence="6 7" key="1">
    <citation type="submission" date="2018-08" db="EMBL/GenBank/DDBJ databases">
        <title>Sequencing the genomes of 1000 actinobacteria strains.</title>
        <authorList>
            <person name="Klenk H.-P."/>
        </authorList>
    </citation>
    <scope>NUCLEOTIDE SEQUENCE [LARGE SCALE GENOMIC DNA]</scope>
    <source>
        <strain evidence="6 7">DSM 44099</strain>
    </source>
</reference>
<evidence type="ECO:0000256" key="3">
    <source>
        <dbReference type="ARBA" id="ARBA00023163"/>
    </source>
</evidence>
<dbReference type="GO" id="GO:0003700">
    <property type="term" value="F:DNA-binding transcription factor activity"/>
    <property type="evidence" value="ECO:0007669"/>
    <property type="project" value="TreeGrafter"/>
</dbReference>
<keyword evidence="3" id="KW-0804">Transcription</keyword>
<evidence type="ECO:0000256" key="1">
    <source>
        <dbReference type="ARBA" id="ARBA00023015"/>
    </source>
</evidence>
<dbReference type="EMBL" id="QUMQ01000001">
    <property type="protein sequence ID" value="REF99724.1"/>
    <property type="molecule type" value="Genomic_DNA"/>
</dbReference>
<dbReference type="Proteomes" id="UP000256913">
    <property type="component" value="Unassembled WGS sequence"/>
</dbReference>
<comment type="caution">
    <text evidence="6">The sequence shown here is derived from an EMBL/GenBank/DDBJ whole genome shotgun (WGS) entry which is preliminary data.</text>
</comment>
<dbReference type="GO" id="GO:0003677">
    <property type="term" value="F:DNA binding"/>
    <property type="evidence" value="ECO:0007669"/>
    <property type="project" value="UniProtKB-KW"/>
</dbReference>
<dbReference type="PANTHER" id="PTHR30136">
    <property type="entry name" value="HELIX-TURN-HELIX TRANSCRIPTIONAL REGULATOR, ICLR FAMILY"/>
    <property type="match status" value="1"/>
</dbReference>
<dbReference type="PANTHER" id="PTHR30136:SF2">
    <property type="entry name" value="TRANSCRIPTIONAL REGULATOR ICLR"/>
    <property type="match status" value="1"/>
</dbReference>
<dbReference type="SUPFAM" id="SSF55781">
    <property type="entry name" value="GAF domain-like"/>
    <property type="match status" value="1"/>
</dbReference>
<evidence type="ECO:0000256" key="2">
    <source>
        <dbReference type="ARBA" id="ARBA00023125"/>
    </source>
</evidence>
<dbReference type="PROSITE" id="PS51077">
    <property type="entry name" value="HTH_ICLR"/>
    <property type="match status" value="1"/>
</dbReference>
<name>A0A3D9ZT02_9ACTN</name>
<accession>A0A3D9ZT02</accession>
<proteinExistence type="predicted"/>
<dbReference type="GO" id="GO:0045892">
    <property type="term" value="P:negative regulation of DNA-templated transcription"/>
    <property type="evidence" value="ECO:0007669"/>
    <property type="project" value="TreeGrafter"/>
</dbReference>
<organism evidence="6 7">
    <name type="scientific">Asanoa ferruginea</name>
    <dbReference type="NCBI Taxonomy" id="53367"/>
    <lineage>
        <taxon>Bacteria</taxon>
        <taxon>Bacillati</taxon>
        <taxon>Actinomycetota</taxon>
        <taxon>Actinomycetes</taxon>
        <taxon>Micromonosporales</taxon>
        <taxon>Micromonosporaceae</taxon>
        <taxon>Asanoa</taxon>
    </lineage>
</organism>
<evidence type="ECO:0000259" key="4">
    <source>
        <dbReference type="PROSITE" id="PS51077"/>
    </source>
</evidence>
<dbReference type="Pfam" id="PF01614">
    <property type="entry name" value="IclR_C"/>
    <property type="match status" value="1"/>
</dbReference>
<dbReference type="Gene3D" id="3.30.450.40">
    <property type="match status" value="1"/>
</dbReference>
<keyword evidence="1" id="KW-0805">Transcription regulation</keyword>
<dbReference type="InterPro" id="IPR036388">
    <property type="entry name" value="WH-like_DNA-bd_sf"/>
</dbReference>
<sequence length="257" mass="28017">MGRTVPAANRAFDILELFLQDPLLSASDVFTRLGLPRTTVHELLVTLVDRRYLVQVPGQPMRYRLGVRLFQLGSVFAEHVDLAREAHRVANDVAGACDETVHVAVLEGRDVIYIARVESTHPVRMVSAVGRRLPAHCTGVGKMLLSDLSPETLDVLYPPNSPLATMTRNSNSSAARLKSALRGVRQEGLAFDESESSEDVHCVAAGVRDHTGTMVAAMSISVPTTRWNAEARTNLTRLVRDGAGRLSESLGYRLPAP</sequence>
<dbReference type="SUPFAM" id="SSF46785">
    <property type="entry name" value="Winged helix' DNA-binding domain"/>
    <property type="match status" value="1"/>
</dbReference>
<keyword evidence="2" id="KW-0238">DNA-binding</keyword>
<dbReference type="AlphaFoldDB" id="A0A3D9ZT02"/>
<dbReference type="OrthoDB" id="9000968at2"/>
<feature type="domain" description="HTH iclR-type" evidence="4">
    <location>
        <begin position="5"/>
        <end position="67"/>
    </location>
</feature>